<name>A0A6G8AS59_9ENTE</name>
<gene>
    <name evidence="1" type="ORF">G7082_04870</name>
</gene>
<evidence type="ECO:0000313" key="1">
    <source>
        <dbReference type="EMBL" id="QIL47911.1"/>
    </source>
</evidence>
<dbReference type="InterPro" id="IPR036390">
    <property type="entry name" value="WH_DNA-bd_sf"/>
</dbReference>
<dbReference type="Pfam" id="PF21205">
    <property type="entry name" value="Rep3_C"/>
    <property type="match status" value="1"/>
</dbReference>
<evidence type="ECO:0000313" key="2">
    <source>
        <dbReference type="Proteomes" id="UP000501747"/>
    </source>
</evidence>
<proteinExistence type="predicted"/>
<keyword evidence="2" id="KW-1185">Reference proteome</keyword>
<dbReference type="Proteomes" id="UP000501747">
    <property type="component" value="Chromosome"/>
</dbReference>
<dbReference type="EMBL" id="CP049887">
    <property type="protein sequence ID" value="QIL47911.1"/>
    <property type="molecule type" value="Genomic_DNA"/>
</dbReference>
<protein>
    <submittedName>
        <fullName evidence="1">Replication initiation protein</fullName>
    </submittedName>
</protein>
<organism evidence="1 2">
    <name type="scientific">Vagococcus hydrophili</name>
    <dbReference type="NCBI Taxonomy" id="2714947"/>
    <lineage>
        <taxon>Bacteria</taxon>
        <taxon>Bacillati</taxon>
        <taxon>Bacillota</taxon>
        <taxon>Bacilli</taxon>
        <taxon>Lactobacillales</taxon>
        <taxon>Enterococcaceae</taxon>
        <taxon>Vagococcus</taxon>
    </lineage>
</organism>
<reference evidence="1 2" key="1">
    <citation type="submission" date="2020-03" db="EMBL/GenBank/DDBJ databases">
        <title>Vagococcus sp. nov., isolated from beetles.</title>
        <authorList>
            <person name="Hyun D.-W."/>
            <person name="Bae J.-W."/>
        </authorList>
    </citation>
    <scope>NUCLEOTIDE SEQUENCE [LARGE SCALE GENOMIC DNA]</scope>
    <source>
        <strain evidence="1 2">HDW17B</strain>
    </source>
</reference>
<dbReference type="SUPFAM" id="SSF46785">
    <property type="entry name" value="Winged helix' DNA-binding domain"/>
    <property type="match status" value="1"/>
</dbReference>
<dbReference type="AlphaFoldDB" id="A0A6G8AS59"/>
<accession>A0A6G8AS59</accession>
<sequence>MMKQWTYEELDFFCQITETFKKDRNYKIVYTIEEFKQILGLDTMDDKMCLKKFRTLALKFTNLSYIENDKEQIKIIPIFQQFLANNVQLEIFVSEEYSYILEKTFLQWHFTTKDLSELIQIKSYYAKKVYIHLKKIGEHGQIILKKADLLTLFFVSDSLLTQTNFNKRVIQPIRQELSLYFDSFEMNAIRGDGKGQPIKFYEFKW</sequence>
<dbReference type="KEGG" id="vhy:G7082_04870"/>